<keyword evidence="3" id="KW-1185">Reference proteome</keyword>
<dbReference type="GeneID" id="30028372"/>
<evidence type="ECO:0000313" key="3">
    <source>
        <dbReference type="Proteomes" id="UP000092555"/>
    </source>
</evidence>
<proteinExistence type="predicted"/>
<feature type="compositionally biased region" description="Polar residues" evidence="1">
    <location>
        <begin position="117"/>
        <end position="135"/>
    </location>
</feature>
<sequence>MTFNPSRGKTSSPSNSQRKHSSLRNISSGIKSFVLRDDKAPKEPDNKESVSRLAIVEQNTRHHGIVTIQAKCKGKRSRFKNFQMDPVPESHESAPEAPLLEDLSVVESKIHSKTVRSNRPSSRPMQTPAENTTPKKCTELREANVTSIDLAARTDHRTIPKVKKYPRHFPFKNGKLEQTTKAWKDY</sequence>
<accession>A0A1A0HFA8</accession>
<name>A0A1A0HFA8_9ASCO</name>
<dbReference type="EMBL" id="LXTC01000001">
    <property type="protein sequence ID" value="OBA22824.1"/>
    <property type="molecule type" value="Genomic_DNA"/>
</dbReference>
<feature type="compositionally biased region" description="Basic and acidic residues" evidence="1">
    <location>
        <begin position="34"/>
        <end position="50"/>
    </location>
</feature>
<evidence type="ECO:0000256" key="1">
    <source>
        <dbReference type="SAM" id="MobiDB-lite"/>
    </source>
</evidence>
<dbReference type="AlphaFoldDB" id="A0A1A0HFA8"/>
<reference evidence="2 3" key="1">
    <citation type="submission" date="2016-05" db="EMBL/GenBank/DDBJ databases">
        <title>Comparative genomics of biotechnologically important yeasts.</title>
        <authorList>
            <consortium name="DOE Joint Genome Institute"/>
            <person name="Riley R."/>
            <person name="Haridas S."/>
            <person name="Wolfe K.H."/>
            <person name="Lopes M.R."/>
            <person name="Hittinger C.T."/>
            <person name="Goker M."/>
            <person name="Salamov A."/>
            <person name="Wisecaver J."/>
            <person name="Long T.M."/>
            <person name="Aerts A.L."/>
            <person name="Barry K."/>
            <person name="Choi C."/>
            <person name="Clum A."/>
            <person name="Coughlan A.Y."/>
            <person name="Deshpande S."/>
            <person name="Douglass A.P."/>
            <person name="Hanson S.J."/>
            <person name="Klenk H.-P."/>
            <person name="LaButti K."/>
            <person name="Lapidus A."/>
            <person name="Lindquist E."/>
            <person name="Lipzen A."/>
            <person name="Meier-kolthoff J.P."/>
            <person name="Ohm R.A."/>
            <person name="Otillar R.P."/>
            <person name="Pangilinan J."/>
            <person name="Peng Y."/>
            <person name="Rokas A."/>
            <person name="Rosa C.A."/>
            <person name="Scheuner C."/>
            <person name="Sibirny A.A."/>
            <person name="Slot J.C."/>
            <person name="Stielow J.B."/>
            <person name="Sun H."/>
            <person name="Kurtzman C.P."/>
            <person name="Blackwell M."/>
            <person name="Grigoriev I.V."/>
            <person name="Jeffries T.W."/>
        </authorList>
    </citation>
    <scope>NUCLEOTIDE SEQUENCE [LARGE SCALE GENOMIC DNA]</scope>
    <source>
        <strain evidence="2 3">NRRL YB-4993</strain>
    </source>
</reference>
<feature type="compositionally biased region" description="Polar residues" evidence="1">
    <location>
        <begin position="1"/>
        <end position="16"/>
    </location>
</feature>
<gene>
    <name evidence="2" type="ORF">METBIDRAFT_29405</name>
</gene>
<organism evidence="2 3">
    <name type="scientific">Metschnikowia bicuspidata var. bicuspidata NRRL YB-4993</name>
    <dbReference type="NCBI Taxonomy" id="869754"/>
    <lineage>
        <taxon>Eukaryota</taxon>
        <taxon>Fungi</taxon>
        <taxon>Dikarya</taxon>
        <taxon>Ascomycota</taxon>
        <taxon>Saccharomycotina</taxon>
        <taxon>Pichiomycetes</taxon>
        <taxon>Metschnikowiaceae</taxon>
        <taxon>Metschnikowia</taxon>
    </lineage>
</organism>
<dbReference type="RefSeq" id="XP_018713305.1">
    <property type="nucleotide sequence ID" value="XM_018855396.1"/>
</dbReference>
<evidence type="ECO:0000313" key="2">
    <source>
        <dbReference type="EMBL" id="OBA22824.1"/>
    </source>
</evidence>
<feature type="region of interest" description="Disordered" evidence="1">
    <location>
        <begin position="1"/>
        <end position="50"/>
    </location>
</feature>
<comment type="caution">
    <text evidence="2">The sequence shown here is derived from an EMBL/GenBank/DDBJ whole genome shotgun (WGS) entry which is preliminary data.</text>
</comment>
<feature type="region of interest" description="Disordered" evidence="1">
    <location>
        <begin position="112"/>
        <end position="135"/>
    </location>
</feature>
<protein>
    <submittedName>
        <fullName evidence="2">Uncharacterized protein</fullName>
    </submittedName>
</protein>
<dbReference type="Proteomes" id="UP000092555">
    <property type="component" value="Unassembled WGS sequence"/>
</dbReference>